<dbReference type="AlphaFoldDB" id="A0A4R1BG18"/>
<evidence type="ECO:0000256" key="5">
    <source>
        <dbReference type="ARBA" id="ARBA00023004"/>
    </source>
</evidence>
<dbReference type="PANTHER" id="PTHR12918">
    <property type="entry name" value="CYSTEINE DIOXYGENASE"/>
    <property type="match status" value="1"/>
</dbReference>
<evidence type="ECO:0008006" key="9">
    <source>
        <dbReference type="Google" id="ProtNLM"/>
    </source>
</evidence>
<evidence type="ECO:0000313" key="8">
    <source>
        <dbReference type="Proteomes" id="UP000295244"/>
    </source>
</evidence>
<protein>
    <recommendedName>
        <fullName evidence="9">Cysteine dioxygenase</fullName>
    </recommendedName>
</protein>
<gene>
    <name evidence="7" type="ORF">E0L93_10800</name>
</gene>
<accession>A0A4R1BG18</accession>
<feature type="binding site" evidence="6">
    <location>
        <position position="147"/>
    </location>
    <ligand>
        <name>Fe cation</name>
        <dbReference type="ChEBI" id="CHEBI:24875"/>
        <note>catalytic</note>
    </ligand>
</feature>
<evidence type="ECO:0000256" key="1">
    <source>
        <dbReference type="ARBA" id="ARBA00006622"/>
    </source>
</evidence>
<keyword evidence="5 6" id="KW-0408">Iron</keyword>
<evidence type="ECO:0000256" key="6">
    <source>
        <dbReference type="PIRSR" id="PIRSR610300-51"/>
    </source>
</evidence>
<keyword evidence="8" id="KW-1185">Reference proteome</keyword>
<keyword evidence="3" id="KW-0223">Dioxygenase</keyword>
<reference evidence="7 8" key="1">
    <citation type="submission" date="2019-03" db="EMBL/GenBank/DDBJ databases">
        <title>Whole genome sequence of a novel Rubrobacter taiwanensis strain, isolated from Yellowstone National Park.</title>
        <authorList>
            <person name="Freed S."/>
            <person name="Ramaley R.F."/>
            <person name="Kyndt J.A."/>
        </authorList>
    </citation>
    <scope>NUCLEOTIDE SEQUENCE [LARGE SCALE GENOMIC DNA]</scope>
    <source>
        <strain evidence="7 8">Yellowstone</strain>
    </source>
</reference>
<dbReference type="SUPFAM" id="SSF51182">
    <property type="entry name" value="RmlC-like cupins"/>
    <property type="match status" value="1"/>
</dbReference>
<dbReference type="InterPro" id="IPR014710">
    <property type="entry name" value="RmlC-like_jellyroll"/>
</dbReference>
<dbReference type="CDD" id="cd10548">
    <property type="entry name" value="cupin_CDO"/>
    <property type="match status" value="1"/>
</dbReference>
<dbReference type="InterPro" id="IPR010300">
    <property type="entry name" value="CDO_1"/>
</dbReference>
<dbReference type="GO" id="GO:0008198">
    <property type="term" value="F:ferrous iron binding"/>
    <property type="evidence" value="ECO:0007669"/>
    <property type="project" value="TreeGrafter"/>
</dbReference>
<dbReference type="PANTHER" id="PTHR12918:SF1">
    <property type="entry name" value="CYSTEINE DIOXYGENASE TYPE 1"/>
    <property type="match status" value="1"/>
</dbReference>
<comment type="caution">
    <text evidence="7">The sequence shown here is derived from an EMBL/GenBank/DDBJ whole genome shotgun (WGS) entry which is preliminary data.</text>
</comment>
<keyword evidence="4" id="KW-0560">Oxidoreductase</keyword>
<evidence type="ECO:0000256" key="3">
    <source>
        <dbReference type="ARBA" id="ARBA00022964"/>
    </source>
</evidence>
<keyword evidence="2 6" id="KW-0479">Metal-binding</keyword>
<feature type="binding site" evidence="6">
    <location>
        <position position="88"/>
    </location>
    <ligand>
        <name>Fe cation</name>
        <dbReference type="ChEBI" id="CHEBI:24875"/>
        <note>catalytic</note>
    </ligand>
</feature>
<evidence type="ECO:0000256" key="4">
    <source>
        <dbReference type="ARBA" id="ARBA00023002"/>
    </source>
</evidence>
<organism evidence="7 8">
    <name type="scientific">Rubrobacter taiwanensis</name>
    <dbReference type="NCBI Taxonomy" id="185139"/>
    <lineage>
        <taxon>Bacteria</taxon>
        <taxon>Bacillati</taxon>
        <taxon>Actinomycetota</taxon>
        <taxon>Rubrobacteria</taxon>
        <taxon>Rubrobacterales</taxon>
        <taxon>Rubrobacteraceae</taxon>
        <taxon>Rubrobacter</taxon>
    </lineage>
</organism>
<evidence type="ECO:0000313" key="7">
    <source>
        <dbReference type="EMBL" id="TCJ16155.1"/>
    </source>
</evidence>
<dbReference type="EMBL" id="SKBU01000018">
    <property type="protein sequence ID" value="TCJ16155.1"/>
    <property type="molecule type" value="Genomic_DNA"/>
</dbReference>
<name>A0A4R1BG18_9ACTN</name>
<comment type="similarity">
    <text evidence="1">Belongs to the cysteine dioxygenase family.</text>
</comment>
<dbReference type="OrthoDB" id="4217976at2"/>
<feature type="binding site" evidence="6">
    <location>
        <position position="90"/>
    </location>
    <ligand>
        <name>Fe cation</name>
        <dbReference type="ChEBI" id="CHEBI:24875"/>
        <note>catalytic</note>
    </ligand>
</feature>
<evidence type="ECO:0000256" key="2">
    <source>
        <dbReference type="ARBA" id="ARBA00022723"/>
    </source>
</evidence>
<sequence>MRVLLEPEAAELEKISGLPVETALPRAARFLNRLAEDRAFIEEEVLPLLREAQGAQEEWYVARRYDDPDGSYSLQLFVWPPGTGTRVHDHSSWGAYRCLAGTVLEERYERLDDGSIPDHARLKRAWRLDWGPEHGASTVLPGDGGIHRVSNPGEEVAVSVHLYGPRLREVDGRDYDPSRDYVCDRRD</sequence>
<proteinExistence type="inferred from homology"/>
<dbReference type="Proteomes" id="UP000295244">
    <property type="component" value="Unassembled WGS sequence"/>
</dbReference>
<dbReference type="GO" id="GO:0016702">
    <property type="term" value="F:oxidoreductase activity, acting on single donors with incorporation of molecular oxygen, incorporation of two atoms of oxygen"/>
    <property type="evidence" value="ECO:0007669"/>
    <property type="project" value="InterPro"/>
</dbReference>
<dbReference type="Pfam" id="PF05995">
    <property type="entry name" value="CDO_I"/>
    <property type="match status" value="1"/>
</dbReference>
<dbReference type="InterPro" id="IPR011051">
    <property type="entry name" value="RmlC_Cupin_sf"/>
</dbReference>
<dbReference type="Gene3D" id="2.60.120.10">
    <property type="entry name" value="Jelly Rolls"/>
    <property type="match status" value="1"/>
</dbReference>
<dbReference type="RefSeq" id="WP_132691775.1">
    <property type="nucleotide sequence ID" value="NZ_SKBU01000018.1"/>
</dbReference>